<reference evidence="2" key="1">
    <citation type="submission" date="2021-02" db="EMBL/GenBank/DDBJ databases">
        <authorList>
            <person name="Nieuwenhuis M."/>
            <person name="Van De Peppel L.J.J."/>
        </authorList>
    </citation>
    <scope>NUCLEOTIDE SEQUENCE</scope>
    <source>
        <strain evidence="2">D49</strain>
    </source>
</reference>
<dbReference type="PROSITE" id="PS51397">
    <property type="entry name" value="WLM"/>
    <property type="match status" value="1"/>
</dbReference>
<reference evidence="2" key="2">
    <citation type="submission" date="2021-10" db="EMBL/GenBank/DDBJ databases">
        <title>Phylogenomics reveals ancestral predisposition of the termite-cultivated fungus Termitomyces towards a domesticated lifestyle.</title>
        <authorList>
            <person name="Auxier B."/>
            <person name="Grum-Grzhimaylo A."/>
            <person name="Cardenas M.E."/>
            <person name="Lodge J.D."/>
            <person name="Laessoe T."/>
            <person name="Pedersen O."/>
            <person name="Smith M.E."/>
            <person name="Kuyper T.W."/>
            <person name="Franco-Molano E.A."/>
            <person name="Baroni T.J."/>
            <person name="Aanen D.K."/>
        </authorList>
    </citation>
    <scope>NUCLEOTIDE SEQUENCE</scope>
    <source>
        <strain evidence="2">D49</strain>
    </source>
</reference>
<dbReference type="InterPro" id="IPR029071">
    <property type="entry name" value="Ubiquitin-like_domsf"/>
</dbReference>
<dbReference type="EMBL" id="JABCKI010000043">
    <property type="protein sequence ID" value="KAG5653600.1"/>
    <property type="molecule type" value="Genomic_DNA"/>
</dbReference>
<dbReference type="AlphaFoldDB" id="A0A9P7GQK9"/>
<evidence type="ECO:0000259" key="1">
    <source>
        <dbReference type="PROSITE" id="PS51397"/>
    </source>
</evidence>
<organism evidence="2 3">
    <name type="scientific">Sphagnurus paluster</name>
    <dbReference type="NCBI Taxonomy" id="117069"/>
    <lineage>
        <taxon>Eukaryota</taxon>
        <taxon>Fungi</taxon>
        <taxon>Dikarya</taxon>
        <taxon>Basidiomycota</taxon>
        <taxon>Agaricomycotina</taxon>
        <taxon>Agaricomycetes</taxon>
        <taxon>Agaricomycetidae</taxon>
        <taxon>Agaricales</taxon>
        <taxon>Tricholomatineae</taxon>
        <taxon>Lyophyllaceae</taxon>
        <taxon>Sphagnurus</taxon>
    </lineage>
</organism>
<name>A0A9P7GQK9_9AGAR</name>
<dbReference type="PANTHER" id="PTHR47795">
    <property type="entry name" value="UBIQUITIN AND WLM DOMAIN-CONTAINING METALLOPROTEASE SPCC1442.07C"/>
    <property type="match status" value="1"/>
</dbReference>
<accession>A0A9P7GQK9</accession>
<sequence>MSPGSLITFTITYRGTSHPLSLIPESNLTALQLQLEALTGVPPPLQKLIHKGKNLLGLDPSIRDATTVAQAGFKNGLKIQMLGSTSQELSSLRLVETEQHKRERILRERALKPQVKLRSTGVSNSALLSYRFHQLTPLAHLPNPGAALALLTKLAGDPAIQHIMQRHQFSVGVLTELAPHEHPELLGLNVNAGQAIKLRLRTNRYDGFRLYRDVRRVLCHELTHNVWVDHDNNFKELNSKLNREVAEFEQAAAQGTHTLMGGGDVYESSSELAAEAHVHILGGGSTLSYGSDASNESPEERRQRVLDATMARLQKEEEDLEKSCGTGSART</sequence>
<gene>
    <name evidence="2" type="ORF">H0H81_011972</name>
</gene>
<feature type="domain" description="WLM" evidence="1">
    <location>
        <begin position="123"/>
        <end position="314"/>
    </location>
</feature>
<dbReference type="Pfam" id="PF08325">
    <property type="entry name" value="WLM"/>
    <property type="match status" value="1"/>
</dbReference>
<protein>
    <recommendedName>
        <fullName evidence="1">WLM domain-containing protein</fullName>
    </recommendedName>
</protein>
<evidence type="ECO:0000313" key="2">
    <source>
        <dbReference type="EMBL" id="KAG5653600.1"/>
    </source>
</evidence>
<dbReference type="GO" id="GO:0070628">
    <property type="term" value="F:proteasome binding"/>
    <property type="evidence" value="ECO:0007669"/>
    <property type="project" value="TreeGrafter"/>
</dbReference>
<dbReference type="InterPro" id="IPR013536">
    <property type="entry name" value="WLM_dom"/>
</dbReference>
<proteinExistence type="predicted"/>
<evidence type="ECO:0000313" key="3">
    <source>
        <dbReference type="Proteomes" id="UP000717328"/>
    </source>
</evidence>
<comment type="caution">
    <text evidence="2">The sequence shown here is derived from an EMBL/GenBank/DDBJ whole genome shotgun (WGS) entry which is preliminary data.</text>
</comment>
<dbReference type="Proteomes" id="UP000717328">
    <property type="component" value="Unassembled WGS sequence"/>
</dbReference>
<dbReference type="OrthoDB" id="49605at2759"/>
<dbReference type="Gene3D" id="3.10.20.90">
    <property type="entry name" value="Phosphatidylinositol 3-kinase Catalytic Subunit, Chain A, domain 1"/>
    <property type="match status" value="1"/>
</dbReference>
<keyword evidence="3" id="KW-1185">Reference proteome</keyword>
<dbReference type="PANTHER" id="PTHR47795:SF1">
    <property type="entry name" value="DNA-DEPENDENT METALLOPROTEASE WSS1 HOMOLOG 2"/>
    <property type="match status" value="1"/>
</dbReference>
<dbReference type="SUPFAM" id="SSF54236">
    <property type="entry name" value="Ubiquitin-like"/>
    <property type="match status" value="1"/>
</dbReference>